<evidence type="ECO:0000256" key="1">
    <source>
        <dbReference type="SAM" id="MobiDB-lite"/>
    </source>
</evidence>
<proteinExistence type="predicted"/>
<keyword evidence="4" id="KW-1185">Reference proteome</keyword>
<dbReference type="SMART" id="SM00834">
    <property type="entry name" value="CxxC_CXXC_SSSS"/>
    <property type="match status" value="1"/>
</dbReference>
<dbReference type="Proteomes" id="UP001528912">
    <property type="component" value="Unassembled WGS sequence"/>
</dbReference>
<comment type="caution">
    <text evidence="3">The sequence shown here is derived from an EMBL/GenBank/DDBJ whole genome shotgun (WGS) entry which is preliminary data.</text>
</comment>
<protein>
    <submittedName>
        <fullName evidence="3">Zinc ribbon domain-containing protein</fullName>
    </submittedName>
</protein>
<accession>A0ABT6C464</accession>
<feature type="domain" description="Putative regulatory protein FmdB zinc ribbon" evidence="2">
    <location>
        <begin position="1"/>
        <end position="41"/>
    </location>
</feature>
<feature type="compositionally biased region" description="Low complexity" evidence="1">
    <location>
        <begin position="62"/>
        <end position="116"/>
    </location>
</feature>
<organism evidence="3 4">
    <name type="scientific">Luteipulveratus flavus</name>
    <dbReference type="NCBI Taxonomy" id="3031728"/>
    <lineage>
        <taxon>Bacteria</taxon>
        <taxon>Bacillati</taxon>
        <taxon>Actinomycetota</taxon>
        <taxon>Actinomycetes</taxon>
        <taxon>Micrococcales</taxon>
        <taxon>Dermacoccaceae</taxon>
        <taxon>Luteipulveratus</taxon>
    </lineage>
</organism>
<evidence type="ECO:0000313" key="3">
    <source>
        <dbReference type="EMBL" id="MDF8263603.1"/>
    </source>
</evidence>
<sequence>MPTYPYACTQCGHQFEVFQSFSDDALTECPECTGALRKVWGSVGVVFKGSGFYRNDSRSDSKGSSSKSSTGSSSTGSSTSSSDSSSSSSSPSSSSSSAGSSSSSSSSSTGTSSGAA</sequence>
<dbReference type="Pfam" id="PF09723">
    <property type="entry name" value="Zn_ribbon_8"/>
    <property type="match status" value="1"/>
</dbReference>
<dbReference type="InterPro" id="IPR013429">
    <property type="entry name" value="Regulatory_FmdB_Zinc_ribbon"/>
</dbReference>
<name>A0ABT6C464_9MICO</name>
<dbReference type="PANTHER" id="PTHR34404:SF2">
    <property type="entry name" value="CONSERVED SERINE RICH PROTEIN"/>
    <property type="match status" value="1"/>
</dbReference>
<feature type="region of interest" description="Disordered" evidence="1">
    <location>
        <begin position="49"/>
        <end position="116"/>
    </location>
</feature>
<reference evidence="3 4" key="1">
    <citation type="submission" date="2023-03" db="EMBL/GenBank/DDBJ databases">
        <title>YIM 133296 draft genome.</title>
        <authorList>
            <person name="Xiong L."/>
        </authorList>
    </citation>
    <scope>NUCLEOTIDE SEQUENCE [LARGE SCALE GENOMIC DNA]</scope>
    <source>
        <strain evidence="3 4">YIM 133296</strain>
    </source>
</reference>
<evidence type="ECO:0000313" key="4">
    <source>
        <dbReference type="Proteomes" id="UP001528912"/>
    </source>
</evidence>
<dbReference type="EMBL" id="JAROAV010000015">
    <property type="protein sequence ID" value="MDF8263603.1"/>
    <property type="molecule type" value="Genomic_DNA"/>
</dbReference>
<gene>
    <name evidence="3" type="ORF">P4R38_05005</name>
</gene>
<dbReference type="RefSeq" id="WP_277191293.1">
    <property type="nucleotide sequence ID" value="NZ_JAROAV010000015.1"/>
</dbReference>
<evidence type="ECO:0000259" key="2">
    <source>
        <dbReference type="SMART" id="SM00834"/>
    </source>
</evidence>
<dbReference type="NCBIfam" id="TIGR02605">
    <property type="entry name" value="CxxC_CxxC_SSSS"/>
    <property type="match status" value="1"/>
</dbReference>
<dbReference type="PANTHER" id="PTHR34404">
    <property type="entry name" value="REGULATORY PROTEIN, FMDB FAMILY"/>
    <property type="match status" value="1"/>
</dbReference>